<protein>
    <submittedName>
        <fullName evidence="2">Uncharacterized protein</fullName>
    </submittedName>
</protein>
<reference evidence="2 3" key="1">
    <citation type="journal article" date="2018" name="Evol. Lett.">
        <title>Horizontal gene cluster transfer increased hallucinogenic mushroom diversity.</title>
        <authorList>
            <person name="Reynolds H.T."/>
            <person name="Vijayakumar V."/>
            <person name="Gluck-Thaler E."/>
            <person name="Korotkin H.B."/>
            <person name="Matheny P.B."/>
            <person name="Slot J.C."/>
        </authorList>
    </citation>
    <scope>NUCLEOTIDE SEQUENCE [LARGE SCALE GENOMIC DNA]</scope>
    <source>
        <strain evidence="2 3">2629</strain>
    </source>
</reference>
<feature type="non-terminal residue" evidence="2">
    <location>
        <position position="1"/>
    </location>
</feature>
<sequence length="101" mass="11194">SSCCHLDFIITQWINSLEGADQVTRRSHAQLVGHILSATQIERAVSPPEPHKVKKDTNAEQRDDDDMGTPSAAAEVTKPMSSPSEMLIYLSTHFKTSAHHR</sequence>
<dbReference type="STRING" id="181874.A0A409XB99"/>
<accession>A0A409XB99</accession>
<evidence type="ECO:0000256" key="1">
    <source>
        <dbReference type="SAM" id="MobiDB-lite"/>
    </source>
</evidence>
<organism evidence="2 3">
    <name type="scientific">Panaeolus cyanescens</name>
    <dbReference type="NCBI Taxonomy" id="181874"/>
    <lineage>
        <taxon>Eukaryota</taxon>
        <taxon>Fungi</taxon>
        <taxon>Dikarya</taxon>
        <taxon>Basidiomycota</taxon>
        <taxon>Agaricomycotina</taxon>
        <taxon>Agaricomycetes</taxon>
        <taxon>Agaricomycetidae</taxon>
        <taxon>Agaricales</taxon>
        <taxon>Agaricineae</taxon>
        <taxon>Galeropsidaceae</taxon>
        <taxon>Panaeolus</taxon>
    </lineage>
</organism>
<feature type="region of interest" description="Disordered" evidence="1">
    <location>
        <begin position="41"/>
        <end position="80"/>
    </location>
</feature>
<evidence type="ECO:0000313" key="2">
    <source>
        <dbReference type="EMBL" id="PPQ88078.1"/>
    </source>
</evidence>
<dbReference type="OrthoDB" id="3042782at2759"/>
<dbReference type="Proteomes" id="UP000284842">
    <property type="component" value="Unassembled WGS sequence"/>
</dbReference>
<keyword evidence="3" id="KW-1185">Reference proteome</keyword>
<proteinExistence type="predicted"/>
<dbReference type="InParanoid" id="A0A409XB99"/>
<gene>
    <name evidence="2" type="ORF">CVT24_002461</name>
</gene>
<dbReference type="EMBL" id="NHTK01004130">
    <property type="protein sequence ID" value="PPQ88078.1"/>
    <property type="molecule type" value="Genomic_DNA"/>
</dbReference>
<evidence type="ECO:0000313" key="3">
    <source>
        <dbReference type="Proteomes" id="UP000284842"/>
    </source>
</evidence>
<comment type="caution">
    <text evidence="2">The sequence shown here is derived from an EMBL/GenBank/DDBJ whole genome shotgun (WGS) entry which is preliminary data.</text>
</comment>
<dbReference type="AlphaFoldDB" id="A0A409XB99"/>
<feature type="compositionally biased region" description="Basic and acidic residues" evidence="1">
    <location>
        <begin position="49"/>
        <end position="61"/>
    </location>
</feature>
<name>A0A409XB99_9AGAR</name>